<keyword evidence="1" id="KW-0812">Transmembrane</keyword>
<organism evidence="2 3">
    <name type="scientific">Effrenium voratum</name>
    <dbReference type="NCBI Taxonomy" id="2562239"/>
    <lineage>
        <taxon>Eukaryota</taxon>
        <taxon>Sar</taxon>
        <taxon>Alveolata</taxon>
        <taxon>Dinophyceae</taxon>
        <taxon>Suessiales</taxon>
        <taxon>Symbiodiniaceae</taxon>
        <taxon>Effrenium</taxon>
    </lineage>
</organism>
<keyword evidence="1" id="KW-0472">Membrane</keyword>
<protein>
    <submittedName>
        <fullName evidence="2">Uncharacterized protein</fullName>
    </submittedName>
</protein>
<sequence>MSSVGRVLAGTWLWGFVLLVDLVLLNMVLAILMDAYGAVKSHASVMTTVPHQISEMLRRRRLTREKKRVRLSDIWFAYLNKFKDAEEMLASQAMVMPEDLVKQVPGLQMAQAKRTMSHAMMQQDDNDSRYGVHQMGLQIKMCNMRAKILQEEVLAIRSALEEVRLAAEPLPSPSHLGLKESTVRIVEILKTSVGGLRDQVDGVLQDEMQIHEMRQYQLQDEQRAMRLCAQDAKAKLKAMLRRLEGLSTTLEKHVTKEQVTSVFGNGRPQEGVSLARSLAVCSEPTRGQVTMS</sequence>
<evidence type="ECO:0000313" key="2">
    <source>
        <dbReference type="EMBL" id="CAJ1402057.1"/>
    </source>
</evidence>
<keyword evidence="3" id="KW-1185">Reference proteome</keyword>
<name>A0AA36JAH2_9DINO</name>
<feature type="transmembrane region" description="Helical" evidence="1">
    <location>
        <begin position="12"/>
        <end position="32"/>
    </location>
</feature>
<reference evidence="2" key="1">
    <citation type="submission" date="2023-08" db="EMBL/GenBank/DDBJ databases">
        <authorList>
            <person name="Chen Y."/>
            <person name="Shah S."/>
            <person name="Dougan E. K."/>
            <person name="Thang M."/>
            <person name="Chan C."/>
        </authorList>
    </citation>
    <scope>NUCLEOTIDE SEQUENCE</scope>
</reference>
<dbReference type="Proteomes" id="UP001178507">
    <property type="component" value="Unassembled WGS sequence"/>
</dbReference>
<gene>
    <name evidence="2" type="ORF">EVOR1521_LOCUS25030</name>
</gene>
<dbReference type="EMBL" id="CAUJNA010003438">
    <property type="protein sequence ID" value="CAJ1402057.1"/>
    <property type="molecule type" value="Genomic_DNA"/>
</dbReference>
<comment type="caution">
    <text evidence="2">The sequence shown here is derived from an EMBL/GenBank/DDBJ whole genome shotgun (WGS) entry which is preliminary data.</text>
</comment>
<evidence type="ECO:0000256" key="1">
    <source>
        <dbReference type="SAM" id="Phobius"/>
    </source>
</evidence>
<evidence type="ECO:0000313" key="3">
    <source>
        <dbReference type="Proteomes" id="UP001178507"/>
    </source>
</evidence>
<proteinExistence type="predicted"/>
<keyword evidence="1" id="KW-1133">Transmembrane helix</keyword>
<accession>A0AA36JAH2</accession>
<dbReference type="AlphaFoldDB" id="A0AA36JAH2"/>